<comment type="caution">
    <text evidence="2">The sequence shown here is derived from an EMBL/GenBank/DDBJ whole genome shotgun (WGS) entry which is preliminary data.</text>
</comment>
<accession>A0ABS2YNG1</accession>
<reference evidence="2" key="1">
    <citation type="journal article" date="2021" name="Cell">
        <title>Tracing the genetic footprints of vertebrate landing in non-teleost ray-finned fishes.</title>
        <authorList>
            <person name="Bi X."/>
            <person name="Wang K."/>
            <person name="Yang L."/>
            <person name="Pan H."/>
            <person name="Jiang H."/>
            <person name="Wei Q."/>
            <person name="Fang M."/>
            <person name="Yu H."/>
            <person name="Zhu C."/>
            <person name="Cai Y."/>
            <person name="He Y."/>
            <person name="Gan X."/>
            <person name="Zeng H."/>
            <person name="Yu D."/>
            <person name="Zhu Y."/>
            <person name="Jiang H."/>
            <person name="Qiu Q."/>
            <person name="Yang H."/>
            <person name="Zhang Y.E."/>
            <person name="Wang W."/>
            <person name="Zhu M."/>
            <person name="He S."/>
            <person name="Zhang G."/>
        </authorList>
    </citation>
    <scope>NUCLEOTIDE SEQUENCE</scope>
    <source>
        <strain evidence="2">Pddl_001</strain>
    </source>
</reference>
<organism evidence="2 3">
    <name type="scientific">Polyodon spathula</name>
    <name type="common">North American paddlefish</name>
    <name type="synonym">Squalus spathula</name>
    <dbReference type="NCBI Taxonomy" id="7913"/>
    <lineage>
        <taxon>Eukaryota</taxon>
        <taxon>Metazoa</taxon>
        <taxon>Chordata</taxon>
        <taxon>Craniata</taxon>
        <taxon>Vertebrata</taxon>
        <taxon>Euteleostomi</taxon>
        <taxon>Actinopterygii</taxon>
        <taxon>Chondrostei</taxon>
        <taxon>Acipenseriformes</taxon>
        <taxon>Polyodontidae</taxon>
        <taxon>Polyodon</taxon>
    </lineage>
</organism>
<evidence type="ECO:0000313" key="3">
    <source>
        <dbReference type="Proteomes" id="UP001166093"/>
    </source>
</evidence>
<feature type="non-terminal residue" evidence="2">
    <location>
        <position position="1"/>
    </location>
</feature>
<feature type="non-terminal residue" evidence="2">
    <location>
        <position position="219"/>
    </location>
</feature>
<protein>
    <submittedName>
        <fullName evidence="2">ZBED5 protein</fullName>
    </submittedName>
</protein>
<name>A0ABS2YNG1_POLSP</name>
<keyword evidence="3" id="KW-1185">Reference proteome</keyword>
<evidence type="ECO:0000256" key="1">
    <source>
        <dbReference type="SAM" id="MobiDB-lite"/>
    </source>
</evidence>
<feature type="region of interest" description="Disordered" evidence="1">
    <location>
        <begin position="1"/>
        <end position="25"/>
    </location>
</feature>
<dbReference type="EMBL" id="JAAWVQ010174277">
    <property type="protein sequence ID" value="MBN3288297.1"/>
    <property type="molecule type" value="Genomic_DNA"/>
</dbReference>
<dbReference type="PANTHER" id="PTHR45913">
    <property type="entry name" value="EPM2A-INTERACTING PROTEIN 1"/>
    <property type="match status" value="1"/>
</dbReference>
<proteinExistence type="predicted"/>
<evidence type="ECO:0000313" key="2">
    <source>
        <dbReference type="EMBL" id="MBN3288297.1"/>
    </source>
</evidence>
<dbReference type="Proteomes" id="UP001166093">
    <property type="component" value="Unassembled WGS sequence"/>
</dbReference>
<sequence length="219" mass="25733">MDAFLRKVSASTSSSEANDQDKNKKRKACKARKFGFTSTEVNEEERLLCVFCQAVLSAESMKPNKLKRHLSSQHKEHEGKPRSFFKLYKKEIRVYAIDYNKEDFVNFLYNSDQMWLLAYLSDIFIKLNNLNLSLQGKHTHILMLSDRINGFVKKLAFWGQNLTNRNYESFPQLSAFLTENHLQRLEERFGTFFIDLQDISELDWVRSPFLCQPDVMNLP</sequence>
<gene>
    <name evidence="2" type="primary">Zbed5_11</name>
    <name evidence="2" type="ORF">GTO93_0014594</name>
</gene>
<dbReference type="PANTHER" id="PTHR45913:SF19">
    <property type="entry name" value="LOW QUALITY PROTEIN: ZINC FINGER BED DOMAIN-CONTAINING PROTEIN 5-LIKE"/>
    <property type="match status" value="1"/>
</dbReference>